<organism evidence="2 3">
    <name type="scientific">Halolamina litorea</name>
    <dbReference type="NCBI Taxonomy" id="1515593"/>
    <lineage>
        <taxon>Archaea</taxon>
        <taxon>Methanobacteriati</taxon>
        <taxon>Methanobacteriota</taxon>
        <taxon>Stenosarchaea group</taxon>
        <taxon>Halobacteria</taxon>
        <taxon>Halobacteriales</taxon>
        <taxon>Haloferacaceae</taxon>
    </lineage>
</organism>
<proteinExistence type="predicted"/>
<dbReference type="Proteomes" id="UP001597139">
    <property type="component" value="Unassembled WGS sequence"/>
</dbReference>
<evidence type="ECO:0008006" key="4">
    <source>
        <dbReference type="Google" id="ProtNLM"/>
    </source>
</evidence>
<keyword evidence="3" id="KW-1185">Reference proteome</keyword>
<gene>
    <name evidence="2" type="ORF">ACFSAU_00790</name>
</gene>
<reference evidence="2 3" key="1">
    <citation type="journal article" date="2019" name="Int. J. Syst. Evol. Microbiol.">
        <title>The Global Catalogue of Microorganisms (GCM) 10K type strain sequencing project: providing services to taxonomists for standard genome sequencing and annotation.</title>
        <authorList>
            <consortium name="The Broad Institute Genomics Platform"/>
            <consortium name="The Broad Institute Genome Sequencing Center for Infectious Disease"/>
            <person name="Wu L."/>
            <person name="Ma J."/>
        </authorList>
    </citation>
    <scope>NUCLEOTIDE SEQUENCE [LARGE SCALE GENOMIC DNA]</scope>
    <source>
        <strain evidence="2 3">CGMCC 1.12859</strain>
    </source>
</reference>
<evidence type="ECO:0000256" key="1">
    <source>
        <dbReference type="SAM" id="Phobius"/>
    </source>
</evidence>
<accession>A0ABD6BME3</accession>
<feature type="transmembrane region" description="Helical" evidence="1">
    <location>
        <begin position="6"/>
        <end position="29"/>
    </location>
</feature>
<name>A0ABD6BME3_9EURY</name>
<dbReference type="RefSeq" id="WP_267645262.1">
    <property type="nucleotide sequence ID" value="NZ_JANHGR010000001.1"/>
</dbReference>
<evidence type="ECO:0000313" key="3">
    <source>
        <dbReference type="Proteomes" id="UP001597139"/>
    </source>
</evidence>
<sequence>MAGFSVLGITVQPAMVSLFILAFVIGMCVPFKYGIERLRGFGRAALSKLPYKPPEEETEQ</sequence>
<evidence type="ECO:0000313" key="2">
    <source>
        <dbReference type="EMBL" id="MFD1566020.1"/>
    </source>
</evidence>
<comment type="caution">
    <text evidence="2">The sequence shown here is derived from an EMBL/GenBank/DDBJ whole genome shotgun (WGS) entry which is preliminary data.</text>
</comment>
<keyword evidence="1" id="KW-0812">Transmembrane</keyword>
<dbReference type="EMBL" id="JBHUCZ010000001">
    <property type="protein sequence ID" value="MFD1566020.1"/>
    <property type="molecule type" value="Genomic_DNA"/>
</dbReference>
<protein>
    <recommendedName>
        <fullName evidence="4">Sec-independent protein translocase protein TatA</fullName>
    </recommendedName>
</protein>
<dbReference type="AlphaFoldDB" id="A0ABD6BME3"/>
<keyword evidence="1" id="KW-0472">Membrane</keyword>
<keyword evidence="1" id="KW-1133">Transmembrane helix</keyword>